<accession>A0A0F7VWF9</accession>
<evidence type="ECO:0000313" key="1">
    <source>
        <dbReference type="EMBL" id="CQR61817.1"/>
    </source>
</evidence>
<protein>
    <submittedName>
        <fullName evidence="1">Uncharacterized protein</fullName>
    </submittedName>
</protein>
<sequence>MTTPSDRRVRQALEELLRRAEETGQRPSVLALARQFSMSNTTFRRHFPDITREIGQARSTALADRGERTTAYDKLVARNARLKRVNSEQQAHLRLAAAEIQCLALLNAALLEDLEEARNVTAIRPRTR</sequence>
<evidence type="ECO:0000313" key="2">
    <source>
        <dbReference type="Proteomes" id="UP000035016"/>
    </source>
</evidence>
<reference evidence="1 2" key="1">
    <citation type="submission" date="2015-02" db="EMBL/GenBank/DDBJ databases">
        <authorList>
            <person name="Gomez-Escribano P.J."/>
        </authorList>
    </citation>
    <scope>NUCLEOTIDE SEQUENCE [LARGE SCALE GENOMIC DNA]</scope>
    <source>
        <strain evidence="2">C34 (DSM 42122 / NRRL B-24963)</strain>
    </source>
</reference>
<dbReference type="KEGG" id="sle:sle_23560"/>
<dbReference type="AlphaFoldDB" id="A0A0F7VWF9"/>
<gene>
    <name evidence="1" type="primary">sle_23560</name>
</gene>
<dbReference type="EMBL" id="LN831790">
    <property type="protein sequence ID" value="CQR61817.1"/>
    <property type="molecule type" value="Genomic_DNA"/>
</dbReference>
<proteinExistence type="predicted"/>
<name>A0A0F7VWF9_STRLW</name>
<dbReference type="Proteomes" id="UP000035016">
    <property type="component" value="Chromosome Chromosome"/>
</dbReference>
<organism evidence="1 2">
    <name type="scientific">Streptomyces leeuwenhoekii</name>
    <dbReference type="NCBI Taxonomy" id="1437453"/>
    <lineage>
        <taxon>Bacteria</taxon>
        <taxon>Bacillati</taxon>
        <taxon>Actinomycetota</taxon>
        <taxon>Actinomycetes</taxon>
        <taxon>Kitasatosporales</taxon>
        <taxon>Streptomycetaceae</taxon>
        <taxon>Streptomyces</taxon>
    </lineage>
</organism>